<reference evidence="1 2" key="1">
    <citation type="journal article" date="2024" name="BMC Genomics">
        <title>De novo assembly and annotation of Popillia japonica's genome with initial clues to its potential as an invasive pest.</title>
        <authorList>
            <person name="Cucini C."/>
            <person name="Boschi S."/>
            <person name="Funari R."/>
            <person name="Cardaioli E."/>
            <person name="Iannotti N."/>
            <person name="Marturano G."/>
            <person name="Paoli F."/>
            <person name="Bruttini M."/>
            <person name="Carapelli A."/>
            <person name="Frati F."/>
            <person name="Nardi F."/>
        </authorList>
    </citation>
    <scope>NUCLEOTIDE SEQUENCE [LARGE SCALE GENOMIC DNA]</scope>
    <source>
        <strain evidence="1">DMR45628</strain>
    </source>
</reference>
<organism evidence="1 2">
    <name type="scientific">Popillia japonica</name>
    <name type="common">Japanese beetle</name>
    <dbReference type="NCBI Taxonomy" id="7064"/>
    <lineage>
        <taxon>Eukaryota</taxon>
        <taxon>Metazoa</taxon>
        <taxon>Ecdysozoa</taxon>
        <taxon>Arthropoda</taxon>
        <taxon>Hexapoda</taxon>
        <taxon>Insecta</taxon>
        <taxon>Pterygota</taxon>
        <taxon>Neoptera</taxon>
        <taxon>Endopterygota</taxon>
        <taxon>Coleoptera</taxon>
        <taxon>Polyphaga</taxon>
        <taxon>Scarabaeiformia</taxon>
        <taxon>Scarabaeidae</taxon>
        <taxon>Rutelinae</taxon>
        <taxon>Popillia</taxon>
    </lineage>
</organism>
<name>A0AAW1JYW3_POPJA</name>
<accession>A0AAW1JYW3</accession>
<evidence type="ECO:0000313" key="2">
    <source>
        <dbReference type="Proteomes" id="UP001458880"/>
    </source>
</evidence>
<proteinExistence type="predicted"/>
<dbReference type="EMBL" id="JASPKY010000301">
    <property type="protein sequence ID" value="KAK9709833.1"/>
    <property type="molecule type" value="Genomic_DNA"/>
</dbReference>
<protein>
    <submittedName>
        <fullName evidence="1">Uncharacterized protein</fullName>
    </submittedName>
</protein>
<comment type="caution">
    <text evidence="1">The sequence shown here is derived from an EMBL/GenBank/DDBJ whole genome shotgun (WGS) entry which is preliminary data.</text>
</comment>
<dbReference type="Proteomes" id="UP001458880">
    <property type="component" value="Unassembled WGS sequence"/>
</dbReference>
<gene>
    <name evidence="1" type="ORF">QE152_g26384</name>
</gene>
<evidence type="ECO:0000313" key="1">
    <source>
        <dbReference type="EMBL" id="KAK9709833.1"/>
    </source>
</evidence>
<keyword evidence="2" id="KW-1185">Reference proteome</keyword>
<sequence>MVELLLNENECLRRVGAWMENHKCISAFWSMSKPKQQSLEVEDPKKIFWASLLAIEVFKKSIEQSLEVEDPKKIFWASLLAIEVFKKSIE</sequence>
<dbReference type="AlphaFoldDB" id="A0AAW1JYW3"/>